<gene>
    <name evidence="10" type="ORF">JIN87_23685</name>
</gene>
<evidence type="ECO:0000259" key="9">
    <source>
        <dbReference type="Pfam" id="PF01120"/>
    </source>
</evidence>
<reference evidence="10" key="1">
    <citation type="submission" date="2021-01" db="EMBL/GenBank/DDBJ databases">
        <title>Modified the classification status of verrucomicrobia.</title>
        <authorList>
            <person name="Feng X."/>
        </authorList>
    </citation>
    <scope>NUCLEOTIDE SEQUENCE</scope>
    <source>
        <strain evidence="10">KCTC 13126</strain>
    </source>
</reference>
<dbReference type="Proteomes" id="UP000617628">
    <property type="component" value="Unassembled WGS sequence"/>
</dbReference>
<evidence type="ECO:0000256" key="1">
    <source>
        <dbReference type="ARBA" id="ARBA00004071"/>
    </source>
</evidence>
<dbReference type="GO" id="GO:0005764">
    <property type="term" value="C:lysosome"/>
    <property type="evidence" value="ECO:0007669"/>
    <property type="project" value="TreeGrafter"/>
</dbReference>
<dbReference type="SMART" id="SM00812">
    <property type="entry name" value="Alpha_L_fucos"/>
    <property type="match status" value="1"/>
</dbReference>
<dbReference type="InterPro" id="IPR016286">
    <property type="entry name" value="FUC_metazoa-typ"/>
</dbReference>
<evidence type="ECO:0000256" key="7">
    <source>
        <dbReference type="PIRSR" id="PIRSR001092-1"/>
    </source>
</evidence>
<dbReference type="GO" id="GO:0006004">
    <property type="term" value="P:fucose metabolic process"/>
    <property type="evidence" value="ECO:0007669"/>
    <property type="project" value="InterPro"/>
</dbReference>
<dbReference type="Gene3D" id="3.20.20.80">
    <property type="entry name" value="Glycosidases"/>
    <property type="match status" value="1"/>
</dbReference>
<evidence type="ECO:0000256" key="8">
    <source>
        <dbReference type="SAM" id="SignalP"/>
    </source>
</evidence>
<evidence type="ECO:0000256" key="6">
    <source>
        <dbReference type="ARBA" id="ARBA00023295"/>
    </source>
</evidence>
<dbReference type="InterPro" id="IPR000933">
    <property type="entry name" value="Glyco_hydro_29"/>
</dbReference>
<dbReference type="GO" id="GO:0004560">
    <property type="term" value="F:alpha-L-fucosidase activity"/>
    <property type="evidence" value="ECO:0007669"/>
    <property type="project" value="InterPro"/>
</dbReference>
<comment type="similarity">
    <text evidence="2">Belongs to the glycosyl hydrolase 29 family.</text>
</comment>
<keyword evidence="6" id="KW-0326">Glycosidase</keyword>
<feature type="domain" description="Glycoside hydrolase family 29 N-terminal" evidence="9">
    <location>
        <begin position="23"/>
        <end position="370"/>
    </location>
</feature>
<dbReference type="PIRSF" id="PIRSF001092">
    <property type="entry name" value="Alpha-L-fucosidase"/>
    <property type="match status" value="1"/>
</dbReference>
<dbReference type="InterPro" id="IPR017853">
    <property type="entry name" value="GH"/>
</dbReference>
<dbReference type="InterPro" id="IPR013780">
    <property type="entry name" value="Glyco_hydro_b"/>
</dbReference>
<dbReference type="GO" id="GO:0016139">
    <property type="term" value="P:glycoside catabolic process"/>
    <property type="evidence" value="ECO:0007669"/>
    <property type="project" value="TreeGrafter"/>
</dbReference>
<keyword evidence="4 8" id="KW-0732">Signal</keyword>
<feature type="chain" id="PRO_5037392571" description="alpha-L-fucosidase" evidence="8">
    <location>
        <begin position="21"/>
        <end position="487"/>
    </location>
</feature>
<comment type="function">
    <text evidence="1">Alpha-L-fucosidase is responsible for hydrolyzing the alpha-1,6-linked fucose joined to the reducing-end N-acetylglucosamine of the carbohydrate moieties of glycoproteins.</text>
</comment>
<dbReference type="EC" id="3.2.1.51" evidence="3"/>
<evidence type="ECO:0000256" key="5">
    <source>
        <dbReference type="ARBA" id="ARBA00022801"/>
    </source>
</evidence>
<dbReference type="InterPro" id="IPR057739">
    <property type="entry name" value="Glyco_hydro_29_N"/>
</dbReference>
<dbReference type="EMBL" id="JAENIL010000062">
    <property type="protein sequence ID" value="MBK1879907.1"/>
    <property type="molecule type" value="Genomic_DNA"/>
</dbReference>
<feature type="site" description="May be important for catalysis" evidence="7">
    <location>
        <position position="300"/>
    </location>
</feature>
<evidence type="ECO:0000313" key="10">
    <source>
        <dbReference type="EMBL" id="MBK1879907.1"/>
    </source>
</evidence>
<dbReference type="SUPFAM" id="SSF51445">
    <property type="entry name" value="(Trans)glycosidases"/>
    <property type="match status" value="1"/>
</dbReference>
<evidence type="ECO:0000256" key="3">
    <source>
        <dbReference type="ARBA" id="ARBA00012662"/>
    </source>
</evidence>
<proteinExistence type="inferred from homology"/>
<dbReference type="Pfam" id="PF01120">
    <property type="entry name" value="Alpha_L_fucos"/>
    <property type="match status" value="1"/>
</dbReference>
<protein>
    <recommendedName>
        <fullName evidence="3">alpha-L-fucosidase</fullName>
        <ecNumber evidence="3">3.2.1.51</ecNumber>
    </recommendedName>
</protein>
<dbReference type="PANTHER" id="PTHR10030:SF37">
    <property type="entry name" value="ALPHA-L-FUCOSIDASE-RELATED"/>
    <property type="match status" value="1"/>
</dbReference>
<name>A0A934VRZ2_9BACT</name>
<dbReference type="AlphaFoldDB" id="A0A934VRZ2"/>
<dbReference type="PANTHER" id="PTHR10030">
    <property type="entry name" value="ALPHA-L-FUCOSIDASE"/>
    <property type="match status" value="1"/>
</dbReference>
<evidence type="ECO:0000256" key="2">
    <source>
        <dbReference type="ARBA" id="ARBA00007951"/>
    </source>
</evidence>
<organism evidence="10 11">
    <name type="scientific">Pelagicoccus mobilis</name>
    <dbReference type="NCBI Taxonomy" id="415221"/>
    <lineage>
        <taxon>Bacteria</taxon>
        <taxon>Pseudomonadati</taxon>
        <taxon>Verrucomicrobiota</taxon>
        <taxon>Opitutia</taxon>
        <taxon>Puniceicoccales</taxon>
        <taxon>Pelagicoccaceae</taxon>
        <taxon>Pelagicoccus</taxon>
    </lineage>
</organism>
<sequence>MRKQNTLCLLLTLLAGGALASETPNINPLSDDERLAWWHEARFGMFVHWGVYSQYAGIYNGHDQAKGGAEWVMNRCKIPVAEYKENAKHFNPDNYDPESWVKMAKDAGMKYLIITAKHHDGFALFDSAASDWDVVDATPYGKDLLKPLAEACEKQGIKLGFYYSQNQDWCHPGGTAARRLSKEGWPNPDAAKVDAYTKVHKGHWDPVQETATFEDYIDGVAVPQVREILSNYGEISVLWWDTPRGMTDDAALKLQEQLKLQPHIITNDRLHRPKFPGDTKTPEQHIPDAHGLEGVNWEVCMTMNTTWGYGLRKVDAEWKSSETLIRNLVDIVSKGGNYLLNVGPKPDGSFPEESIVRLKEISEWMTVYNEAIHGTKAGPYKPFSWGRCSKKENEEETTLYFYVFDWPAVGELKVPGVANDVMNVTLLADHTELRAHKNDGSLVIELPAEAPNDIASVIAVTVKGKVENQYSKSQEDEIDSGALDTRH</sequence>
<dbReference type="RefSeq" id="WP_200358262.1">
    <property type="nucleotide sequence ID" value="NZ_JAENIL010000062.1"/>
</dbReference>
<comment type="caution">
    <text evidence="10">The sequence shown here is derived from an EMBL/GenBank/DDBJ whole genome shotgun (WGS) entry which is preliminary data.</text>
</comment>
<evidence type="ECO:0000256" key="4">
    <source>
        <dbReference type="ARBA" id="ARBA00022729"/>
    </source>
</evidence>
<feature type="signal peptide" evidence="8">
    <location>
        <begin position="1"/>
        <end position="20"/>
    </location>
</feature>
<accession>A0A934VRZ2</accession>
<keyword evidence="11" id="KW-1185">Reference proteome</keyword>
<keyword evidence="5" id="KW-0378">Hydrolase</keyword>
<evidence type="ECO:0000313" key="11">
    <source>
        <dbReference type="Proteomes" id="UP000617628"/>
    </source>
</evidence>
<dbReference type="Gene3D" id="2.60.40.1180">
    <property type="entry name" value="Golgi alpha-mannosidase II"/>
    <property type="match status" value="1"/>
</dbReference>